<comment type="caution">
    <text evidence="1">The sequence shown here is derived from an EMBL/GenBank/DDBJ whole genome shotgun (WGS) entry which is preliminary data.</text>
</comment>
<evidence type="ECO:0000313" key="1">
    <source>
        <dbReference type="EMBL" id="EPF69956.1"/>
    </source>
</evidence>
<reference evidence="1 2" key="1">
    <citation type="submission" date="2013-06" db="EMBL/GenBank/DDBJ databases">
        <title>The Genome Sequence of Acinetobacter rudis CIP 110305.</title>
        <authorList>
            <consortium name="The Broad Institute Genome Sequencing Platform"/>
            <consortium name="The Broad Institute Genome Sequencing Center for Infectious Disease"/>
            <person name="Cerqueira G."/>
            <person name="Feldgarden M."/>
            <person name="Courvalin P."/>
            <person name="Perichon B."/>
            <person name="Grillot-Courvalin C."/>
            <person name="Clermont D."/>
            <person name="Rocha E."/>
            <person name="Yoon E.-J."/>
            <person name="Nemec A."/>
            <person name="Young S.K."/>
            <person name="Zeng Q."/>
            <person name="Gargeya S."/>
            <person name="Fitzgerald M."/>
            <person name="Abouelleil A."/>
            <person name="Alvarado L."/>
            <person name="Berlin A.M."/>
            <person name="Chapman S.B."/>
            <person name="Dewar J."/>
            <person name="Goldberg J."/>
            <person name="Griggs A."/>
            <person name="Gujja S."/>
            <person name="Hansen M."/>
            <person name="Howarth C."/>
            <person name="Imamovic A."/>
            <person name="Larimer J."/>
            <person name="McCowan C."/>
            <person name="Murphy C."/>
            <person name="Pearson M."/>
            <person name="Priest M."/>
            <person name="Roberts A."/>
            <person name="Saif S."/>
            <person name="Shea T."/>
            <person name="Sykes S."/>
            <person name="Wortman J."/>
            <person name="Nusbaum C."/>
            <person name="Birren B."/>
        </authorList>
    </citation>
    <scope>NUCLEOTIDE SEQUENCE [LARGE SCALE GENOMIC DNA]</scope>
    <source>
        <strain evidence="1 2">CIP 110305</strain>
    </source>
</reference>
<dbReference type="RefSeq" id="WP_016657878.1">
    <property type="nucleotide sequence ID" value="NZ_KE340355.1"/>
</dbReference>
<protein>
    <recommendedName>
        <fullName evidence="3">Porin</fullName>
    </recommendedName>
</protein>
<dbReference type="PATRIC" id="fig|421052.3.peg.3451"/>
<name>S3NTD7_9GAMM</name>
<dbReference type="HOGENOM" id="CLU_2748571_0_0_6"/>
<sequence>MLILNCHFGGESKLNGIDQSDRKNNNRWLATASTWVAPRLNIQLQYGQDIETQNGFKQGDRINLRLAKVF</sequence>
<dbReference type="EMBL" id="ATGI01000039">
    <property type="protein sequence ID" value="EPF69956.1"/>
    <property type="molecule type" value="Genomic_DNA"/>
</dbReference>
<organism evidence="1 2">
    <name type="scientific">Acinetobacter rudis CIP 110305</name>
    <dbReference type="NCBI Taxonomy" id="421052"/>
    <lineage>
        <taxon>Bacteria</taxon>
        <taxon>Pseudomonadati</taxon>
        <taxon>Pseudomonadota</taxon>
        <taxon>Gammaproteobacteria</taxon>
        <taxon>Moraxellales</taxon>
        <taxon>Moraxellaceae</taxon>
        <taxon>Acinetobacter</taxon>
    </lineage>
</organism>
<dbReference type="OrthoDB" id="191143at2"/>
<evidence type="ECO:0000313" key="2">
    <source>
        <dbReference type="Proteomes" id="UP000014568"/>
    </source>
</evidence>
<gene>
    <name evidence="1" type="ORF">F945_03519</name>
</gene>
<evidence type="ECO:0008006" key="3">
    <source>
        <dbReference type="Google" id="ProtNLM"/>
    </source>
</evidence>
<keyword evidence="2" id="KW-1185">Reference proteome</keyword>
<dbReference type="Proteomes" id="UP000014568">
    <property type="component" value="Unassembled WGS sequence"/>
</dbReference>
<dbReference type="AlphaFoldDB" id="S3NTD7"/>
<accession>S3NTD7</accession>
<proteinExistence type="predicted"/>